<dbReference type="Pfam" id="PF00126">
    <property type="entry name" value="HTH_1"/>
    <property type="match status" value="1"/>
</dbReference>
<evidence type="ECO:0000256" key="4">
    <source>
        <dbReference type="ARBA" id="ARBA00023163"/>
    </source>
</evidence>
<evidence type="ECO:0000313" key="7">
    <source>
        <dbReference type="Proteomes" id="UP000317717"/>
    </source>
</evidence>
<comment type="caution">
    <text evidence="6">The sequence shown here is derived from an EMBL/GenBank/DDBJ whole genome shotgun (WGS) entry which is preliminary data.</text>
</comment>
<dbReference type="GO" id="GO:0006351">
    <property type="term" value="P:DNA-templated transcription"/>
    <property type="evidence" value="ECO:0007669"/>
    <property type="project" value="TreeGrafter"/>
</dbReference>
<dbReference type="InterPro" id="IPR036390">
    <property type="entry name" value="WH_DNA-bd_sf"/>
</dbReference>
<dbReference type="GO" id="GO:0003700">
    <property type="term" value="F:DNA-binding transcription factor activity"/>
    <property type="evidence" value="ECO:0007669"/>
    <property type="project" value="InterPro"/>
</dbReference>
<dbReference type="EMBL" id="BJLJ01000006">
    <property type="protein sequence ID" value="GEA67384.1"/>
    <property type="molecule type" value="Genomic_DNA"/>
</dbReference>
<dbReference type="Pfam" id="PF03466">
    <property type="entry name" value="LysR_substrate"/>
    <property type="match status" value="1"/>
</dbReference>
<dbReference type="SUPFAM" id="SSF46785">
    <property type="entry name" value="Winged helix' DNA-binding domain"/>
    <property type="match status" value="1"/>
</dbReference>
<evidence type="ECO:0000259" key="5">
    <source>
        <dbReference type="PROSITE" id="PS50931"/>
    </source>
</evidence>
<accession>A0A4Y3J7Q2</accession>
<proteinExistence type="inferred from homology"/>
<evidence type="ECO:0000256" key="1">
    <source>
        <dbReference type="ARBA" id="ARBA00009437"/>
    </source>
</evidence>
<dbReference type="PROSITE" id="PS50931">
    <property type="entry name" value="HTH_LYSR"/>
    <property type="match status" value="1"/>
</dbReference>
<keyword evidence="4" id="KW-0804">Transcription</keyword>
<reference evidence="6 7" key="1">
    <citation type="submission" date="2019-06" db="EMBL/GenBank/DDBJ databases">
        <title>Whole genome shotgun sequence of Acinetobacter pittii NBRC 110514.</title>
        <authorList>
            <person name="Hosoyama A."/>
            <person name="Uohara A."/>
            <person name="Ohji S."/>
            <person name="Ichikawa N."/>
        </authorList>
    </citation>
    <scope>NUCLEOTIDE SEQUENCE [LARGE SCALE GENOMIC DNA]</scope>
    <source>
        <strain evidence="6 7">NBRC 110514</strain>
    </source>
</reference>
<dbReference type="InterPro" id="IPR036388">
    <property type="entry name" value="WH-like_DNA-bd_sf"/>
</dbReference>
<dbReference type="Gene3D" id="1.10.10.10">
    <property type="entry name" value="Winged helix-like DNA-binding domain superfamily/Winged helix DNA-binding domain"/>
    <property type="match status" value="1"/>
</dbReference>
<feature type="domain" description="HTH lysR-type" evidence="5">
    <location>
        <begin position="5"/>
        <end position="65"/>
    </location>
</feature>
<comment type="similarity">
    <text evidence="1">Belongs to the LysR transcriptional regulatory family.</text>
</comment>
<dbReference type="GO" id="GO:0043565">
    <property type="term" value="F:sequence-specific DNA binding"/>
    <property type="evidence" value="ECO:0007669"/>
    <property type="project" value="TreeGrafter"/>
</dbReference>
<dbReference type="PANTHER" id="PTHR30537:SF74">
    <property type="entry name" value="HTH-TYPE TRANSCRIPTIONAL REGULATOR TRPI"/>
    <property type="match status" value="1"/>
</dbReference>
<dbReference type="RefSeq" id="WP_141315371.1">
    <property type="nucleotide sequence ID" value="NZ_BJLJ01000006.1"/>
</dbReference>
<dbReference type="InterPro" id="IPR000847">
    <property type="entry name" value="LysR_HTH_N"/>
</dbReference>
<dbReference type="InterPro" id="IPR005119">
    <property type="entry name" value="LysR_subst-bd"/>
</dbReference>
<dbReference type="SUPFAM" id="SSF53850">
    <property type="entry name" value="Periplasmic binding protein-like II"/>
    <property type="match status" value="1"/>
</dbReference>
<gene>
    <name evidence="6" type="ORF">PA3_15420</name>
</gene>
<protein>
    <submittedName>
        <fullName evidence="6">LysR family transcriptional regulator</fullName>
    </submittedName>
</protein>
<sequence length="308" mass="34960">MNKPIYLNALKAFEASARYKSFSEAAQELNVTPAAVGQLVRALEDYLGFPLFYRQSKGKNRLITTEVAEMALPDIQAGFDKLAIGLEKLKLGSSTGVLTVTVSPAFATKWLLPRIDQFQNKWSDLNVRLDMNLKTIDFLSNKIDIGIRYGEGCWADLDAIKIMDEEVYPVCSPSFLQNRDSKIYLEDLLTESLIHDQSMEAHSKFPTWEKWLEAAGLGSFHNKRNIQINNSAAVLQTTMDGHGIALARSVMAQDDIRAGRLIRLFPHINYQSPLSYYIVYRHELSNLPRILAFKEWIIQESYNFSNSN</sequence>
<evidence type="ECO:0000256" key="3">
    <source>
        <dbReference type="ARBA" id="ARBA00023125"/>
    </source>
</evidence>
<name>A0A4Y3J7Q2_ACIPI</name>
<organism evidence="6 7">
    <name type="scientific">Acinetobacter pittii</name>
    <name type="common">Acinetobacter genomosp. 3</name>
    <dbReference type="NCBI Taxonomy" id="48296"/>
    <lineage>
        <taxon>Bacteria</taxon>
        <taxon>Pseudomonadati</taxon>
        <taxon>Pseudomonadota</taxon>
        <taxon>Gammaproteobacteria</taxon>
        <taxon>Moraxellales</taxon>
        <taxon>Moraxellaceae</taxon>
        <taxon>Acinetobacter</taxon>
        <taxon>Acinetobacter calcoaceticus/baumannii complex</taxon>
    </lineage>
</organism>
<dbReference type="InterPro" id="IPR058163">
    <property type="entry name" value="LysR-type_TF_proteobact-type"/>
</dbReference>
<dbReference type="PRINTS" id="PR00039">
    <property type="entry name" value="HTHLYSR"/>
</dbReference>
<keyword evidence="2" id="KW-0805">Transcription regulation</keyword>
<dbReference type="PANTHER" id="PTHR30537">
    <property type="entry name" value="HTH-TYPE TRANSCRIPTIONAL REGULATOR"/>
    <property type="match status" value="1"/>
</dbReference>
<dbReference type="Gene3D" id="3.40.190.10">
    <property type="entry name" value="Periplasmic binding protein-like II"/>
    <property type="match status" value="2"/>
</dbReference>
<evidence type="ECO:0000256" key="2">
    <source>
        <dbReference type="ARBA" id="ARBA00023015"/>
    </source>
</evidence>
<dbReference type="CDD" id="cd08432">
    <property type="entry name" value="PBP2_GcdR_TrpI_HvrB_AmpR_like"/>
    <property type="match status" value="1"/>
</dbReference>
<evidence type="ECO:0000313" key="6">
    <source>
        <dbReference type="EMBL" id="GEA67384.1"/>
    </source>
</evidence>
<dbReference type="Proteomes" id="UP000317717">
    <property type="component" value="Unassembled WGS sequence"/>
</dbReference>
<keyword evidence="3" id="KW-0238">DNA-binding</keyword>
<dbReference type="AlphaFoldDB" id="A0A4Y3J7Q2"/>